<organism evidence="1">
    <name type="scientific">Cryptosporidium canis</name>
    <dbReference type="NCBI Taxonomy" id="195482"/>
    <lineage>
        <taxon>Eukaryota</taxon>
        <taxon>Sar</taxon>
        <taxon>Alveolata</taxon>
        <taxon>Apicomplexa</taxon>
        <taxon>Conoidasida</taxon>
        <taxon>Coccidia</taxon>
        <taxon>Eucoccidiorida</taxon>
        <taxon>Eimeriorina</taxon>
        <taxon>Cryptosporidiidae</taxon>
        <taxon>Cryptosporidium</taxon>
    </lineage>
</organism>
<evidence type="ECO:0000313" key="1">
    <source>
        <dbReference type="EMBL" id="KAJ1609925.1"/>
    </source>
</evidence>
<dbReference type="OrthoDB" id="341192at2759"/>
<dbReference type="AlphaFoldDB" id="A0A9D5HZ56"/>
<reference evidence="1" key="1">
    <citation type="submission" date="2022-10" db="EMBL/GenBank/DDBJ databases">
        <title>Adaptive evolution leads to modifications in subtelomeric GC content in a zoonotic Cryptosporidium species.</title>
        <authorList>
            <person name="Li J."/>
            <person name="Feng Y."/>
            <person name="Xiao L."/>
        </authorList>
    </citation>
    <scope>NUCLEOTIDE SEQUENCE</scope>
    <source>
        <strain evidence="1">33844</strain>
    </source>
</reference>
<gene>
    <name evidence="1" type="ORF">OJ253_1367</name>
</gene>
<dbReference type="EMBL" id="JAPCXC010000029">
    <property type="protein sequence ID" value="KAJ1609925.1"/>
    <property type="molecule type" value="Genomic_DNA"/>
</dbReference>
<protein>
    <submittedName>
        <fullName evidence="1">Signal peptide-containing protein</fullName>
    </submittedName>
</protein>
<name>A0A9D5HZ56_9CRYT</name>
<proteinExistence type="predicted"/>
<comment type="caution">
    <text evidence="1">The sequence shown here is derived from an EMBL/GenBank/DDBJ whole genome shotgun (WGS) entry which is preliminary data.</text>
</comment>
<accession>A0A9D5HZ56</accession>
<dbReference type="Proteomes" id="UP001067231">
    <property type="component" value="Unassembled WGS sequence"/>
</dbReference>
<sequence length="808" mass="94588">MEFILLFCLGIFYLTFNQCFSLKIILPQKLVIDKFIEESGFKDLKLIGDDVFRDKIEEITEEMLDSLKVVSTQEGSNFTLQKYKTKVQHISEDLYLEIKDYINAHNNLLDYLNYEFRNINTRIVQGDSKAKLNSEYGQKLLSYLNVGSFEKSIKFLKQSNRSDKVILIDDILKLVNKRYDSQNNILKSVLLLHKLSIEIELTKIVYLFTKKPAELYEFENRVRKLVRMLHLLTNFELFLTGNFKSSFEISISNIINLQSDTRSSNTKDYSFIIYPNLEFGELISNPQRSDGNLDIIYSIEKSPLVEDHENNIKEPSEWKSPTEIEILKDDFVDEKYFEEQIKLFNESISSTEFNSNYISPHTYTEYIKAEIDIISPILSVEQNTTKKQEEIPENISNKKYKVSHTSIPLLEGEKTRETLKNIDNEVKLYIKNKELKRISNINDKIVINDKYPNLESLNMKKCLKFQYICSTVRHLEYEEMIELDKNLFPYGIKLPLEKDNNIIWSISESLVENFGARKRLIELLSEKIVDFTLSIDRLNTSPIMKTGEGRNDQINFYRGKHYDILLVLIALKDFLNSNSSHEISITRLKFLDKFVPLMKRSTIQKFKFSDDLENKKTYSMDTNNINNKLINIKNTFNGNIYKYDNPEFNEFPIYKITETITEPSLYDLCTRFITVLSVTKSVKTFNDNSYKFAQKVCSMIFEQPIHNILSSQDYAWLTGFTLVHTVNSLIMQHNLPEEILIDHKIALRALNHSFSQKAYNFHQACTQSLISQKSTAIYRNNVSLHFMKPIMKISCAEYFGISVFLYEN</sequence>